<organism evidence="6 7">
    <name type="scientific">Collichthys lucidus</name>
    <name type="common">Big head croaker</name>
    <name type="synonym">Sciaena lucida</name>
    <dbReference type="NCBI Taxonomy" id="240159"/>
    <lineage>
        <taxon>Eukaryota</taxon>
        <taxon>Metazoa</taxon>
        <taxon>Chordata</taxon>
        <taxon>Craniata</taxon>
        <taxon>Vertebrata</taxon>
        <taxon>Euteleostomi</taxon>
        <taxon>Actinopterygii</taxon>
        <taxon>Neopterygii</taxon>
        <taxon>Teleostei</taxon>
        <taxon>Neoteleostei</taxon>
        <taxon>Acanthomorphata</taxon>
        <taxon>Eupercaria</taxon>
        <taxon>Sciaenidae</taxon>
        <taxon>Collichthys</taxon>
    </lineage>
</organism>
<evidence type="ECO:0000259" key="4">
    <source>
        <dbReference type="Pfam" id="PF00326"/>
    </source>
</evidence>
<evidence type="ECO:0000313" key="7">
    <source>
        <dbReference type="Proteomes" id="UP000298787"/>
    </source>
</evidence>
<keyword evidence="3" id="KW-1133">Transmembrane helix</keyword>
<keyword evidence="7" id="KW-1185">Reference proteome</keyword>
<dbReference type="GO" id="GO:0006508">
    <property type="term" value="P:proteolysis"/>
    <property type="evidence" value="ECO:0007669"/>
    <property type="project" value="InterPro"/>
</dbReference>
<sequence>MDGWIDGYIVLKLSVESQFGDPQQCDLGGVSPPQRNWKGIAIALLVILVVCSLITMSVILLTPVDNQAGSDTKLTVEDLFKPEFKAHDPEAKWINDSEVIYRNSDGHVIKFNILTNETEIVLTNTTFINFNVAKYSVSPDLKYVLFAYDVKQVYRHSYMASYSIYNIHTREVWELDPPEVVNSVLQYAAWGVQGQQLIYIFENNIYYQSDVKSNSLRLTSSGKEGVIFNGIADWLYEEEILQTHVAHWWSPDGERLAFLILNDTLVPNMALPRFTGMTYPKGKQYPYPKAGQFNPAVKLYVVNLYGPTHTLELMPPETLKLREHYVTMVKWISKTKTSVRWLNRAQNISILTVCDTTTGACVTRHEESSELWLSKQNQEPVFSKDGSRFFLTVPVKQGGRGEFHHIAMFTTQFRADQNEVRHLTSGNWEVTRIIAYDENTDNLEVLVAKSNAGITLYGYRLLEGCVFLVLHIPNLSSSLLSVKTVGLFPRRCLTCELNKAHCMYFDADISPTNQHIILHCKDYYILENNSLLKAALKYKRIQRTEFRTVPMEHFDLPLKISYPLDFSESRHYGLLLLVDSAPGGQAVSDRFSLGWDSVLVSSDSVIVARLDGRGSGFQGQRILHEVHQRLGTVDVQDQIAAVEYMMTFPYIDRTRIAVFGKGYGAYVTLMMLKSTDSLFKCACAMSPVTDWKLYASAFSERYLGMPLRDDSRYQFSSVLQNVQALREQTLMLVHGTADANIHFQHTAELVKNLVKVGANYSMQIYPDEGHFLSQQSRQHLYATLTSFYRECLKEELLPLPEEEEEEEE</sequence>
<dbReference type="InterPro" id="IPR001375">
    <property type="entry name" value="Peptidase_S9_cat"/>
</dbReference>
<dbReference type="Pfam" id="PF00930">
    <property type="entry name" value="DPPIV_N"/>
    <property type="match status" value="1"/>
</dbReference>
<evidence type="ECO:0000259" key="5">
    <source>
        <dbReference type="Pfam" id="PF00930"/>
    </source>
</evidence>
<feature type="transmembrane region" description="Helical" evidence="3">
    <location>
        <begin position="40"/>
        <end position="61"/>
    </location>
</feature>
<dbReference type="InterPro" id="IPR029058">
    <property type="entry name" value="AB_hydrolase_fold"/>
</dbReference>
<keyword evidence="2" id="KW-0325">Glycoprotein</keyword>
<evidence type="ECO:0000256" key="1">
    <source>
        <dbReference type="ARBA" id="ARBA00004401"/>
    </source>
</evidence>
<evidence type="ECO:0000313" key="6">
    <source>
        <dbReference type="EMBL" id="TKS67534.1"/>
    </source>
</evidence>
<dbReference type="GO" id="GO:0015459">
    <property type="term" value="F:potassium channel regulator activity"/>
    <property type="evidence" value="ECO:0007669"/>
    <property type="project" value="TreeGrafter"/>
</dbReference>
<dbReference type="SUPFAM" id="SSF82171">
    <property type="entry name" value="DPP6 N-terminal domain-like"/>
    <property type="match status" value="1"/>
</dbReference>
<dbReference type="STRING" id="240159.A0A4U5U0J2"/>
<name>A0A4U5U0J2_COLLU</name>
<dbReference type="PANTHER" id="PTHR11731:SF21">
    <property type="entry name" value="INACTIVE DIPEPTIDYL PEPTIDASE 10"/>
    <property type="match status" value="1"/>
</dbReference>
<dbReference type="Gene3D" id="2.140.10.30">
    <property type="entry name" value="Dipeptidylpeptidase IV, N-terminal domain"/>
    <property type="match status" value="1"/>
</dbReference>
<dbReference type="Gene3D" id="3.40.50.1820">
    <property type="entry name" value="alpha/beta hydrolase"/>
    <property type="match status" value="1"/>
</dbReference>
<dbReference type="GO" id="GO:0008236">
    <property type="term" value="F:serine-type peptidase activity"/>
    <property type="evidence" value="ECO:0007669"/>
    <property type="project" value="InterPro"/>
</dbReference>
<dbReference type="InterPro" id="IPR002469">
    <property type="entry name" value="Peptidase_S9B_N"/>
</dbReference>
<dbReference type="AlphaFoldDB" id="A0A4U5U0J2"/>
<dbReference type="Pfam" id="PF00326">
    <property type="entry name" value="Peptidase_S9"/>
    <property type="match status" value="1"/>
</dbReference>
<dbReference type="InterPro" id="IPR050278">
    <property type="entry name" value="Serine_Prot_S9B/DPPIV"/>
</dbReference>
<evidence type="ECO:0000256" key="3">
    <source>
        <dbReference type="SAM" id="Phobius"/>
    </source>
</evidence>
<dbReference type="EMBL" id="CM014079">
    <property type="protein sequence ID" value="TKS67534.1"/>
    <property type="molecule type" value="Genomic_DNA"/>
</dbReference>
<dbReference type="GO" id="GO:1901379">
    <property type="term" value="P:regulation of potassium ion transmembrane transport"/>
    <property type="evidence" value="ECO:0007669"/>
    <property type="project" value="TreeGrafter"/>
</dbReference>
<comment type="subcellular location">
    <subcellularLocation>
        <location evidence="1">Cell membrane</location>
        <topology evidence="1">Single-pass type II membrane protein</topology>
    </subcellularLocation>
</comment>
<feature type="domain" description="Peptidase S9 prolyl oligopeptidase catalytic" evidence="4">
    <location>
        <begin position="593"/>
        <end position="794"/>
    </location>
</feature>
<dbReference type="FunFam" id="3.40.50.1820:FF:000003">
    <property type="entry name" value="Dipeptidyl peptidase 4"/>
    <property type="match status" value="1"/>
</dbReference>
<dbReference type="SUPFAM" id="SSF53474">
    <property type="entry name" value="alpha/beta-Hydrolases"/>
    <property type="match status" value="1"/>
</dbReference>
<feature type="domain" description="Dipeptidylpeptidase IV N-terminal" evidence="5">
    <location>
        <begin position="138"/>
        <end position="522"/>
    </location>
</feature>
<evidence type="ECO:0000256" key="2">
    <source>
        <dbReference type="ARBA" id="ARBA00023180"/>
    </source>
</evidence>
<proteinExistence type="predicted"/>
<gene>
    <name evidence="6" type="ORF">D9C73_001142</name>
</gene>
<keyword evidence="3" id="KW-0812">Transmembrane</keyword>
<dbReference type="Proteomes" id="UP000298787">
    <property type="component" value="Chromosome 2"/>
</dbReference>
<protein>
    <submittedName>
        <fullName evidence="6">Inactive dipeptidyl peptidase 10</fullName>
    </submittedName>
</protein>
<keyword evidence="3" id="KW-0472">Membrane</keyword>
<reference evidence="6 7" key="1">
    <citation type="submission" date="2019-01" db="EMBL/GenBank/DDBJ databases">
        <title>Genome Assembly of Collichthys lucidus.</title>
        <authorList>
            <person name="Cai M."/>
            <person name="Xiao S."/>
        </authorList>
    </citation>
    <scope>NUCLEOTIDE SEQUENCE [LARGE SCALE GENOMIC DNA]</scope>
    <source>
        <strain evidence="6">JT15FE1705JMU</strain>
        <tissue evidence="6">Muscle</tissue>
    </source>
</reference>
<dbReference type="PANTHER" id="PTHR11731">
    <property type="entry name" value="PROTEASE FAMILY S9B,C DIPEPTIDYL-PEPTIDASE IV-RELATED"/>
    <property type="match status" value="1"/>
</dbReference>
<accession>A0A4U5U0J2</accession>
<dbReference type="GO" id="GO:0008076">
    <property type="term" value="C:voltage-gated potassium channel complex"/>
    <property type="evidence" value="ECO:0007669"/>
    <property type="project" value="TreeGrafter"/>
</dbReference>